<dbReference type="InterPro" id="IPR008972">
    <property type="entry name" value="Cupredoxin"/>
</dbReference>
<feature type="signal peptide" evidence="1">
    <location>
        <begin position="1"/>
        <end position="28"/>
    </location>
</feature>
<feature type="chain" id="PRO_5016451221" evidence="1">
    <location>
        <begin position="29"/>
        <end position="114"/>
    </location>
</feature>
<keyword evidence="1" id="KW-0732">Signal</keyword>
<dbReference type="AlphaFoldDB" id="A0A317MQK0"/>
<dbReference type="Pfam" id="PF13473">
    <property type="entry name" value="Cupredoxin_1"/>
    <property type="match status" value="1"/>
</dbReference>
<comment type="caution">
    <text evidence="3">The sequence shown here is derived from an EMBL/GenBank/DDBJ whole genome shotgun (WGS) entry which is preliminary data.</text>
</comment>
<dbReference type="InterPro" id="IPR028096">
    <property type="entry name" value="EfeO_Cupredoxin"/>
</dbReference>
<dbReference type="EMBL" id="QGTJ01000014">
    <property type="protein sequence ID" value="PWV58734.1"/>
    <property type="molecule type" value="Genomic_DNA"/>
</dbReference>
<gene>
    <name evidence="3" type="ORF">C7443_11460</name>
</gene>
<dbReference type="OrthoDB" id="9757546at2"/>
<keyword evidence="4" id="KW-1185">Reference proteome</keyword>
<sequence>MSALSLRCITRRLAALPLALLLCAPASAATQVTVLIHDYAFEPRNLVIAPGTEVIWKNADAVPHNIVGVGADAHLRSPALDQDDSYRSRFPSSGEFDYVCGLHPHMQGHISVRP</sequence>
<feature type="domain" description="EfeO-type cupredoxin-like" evidence="2">
    <location>
        <begin position="14"/>
        <end position="111"/>
    </location>
</feature>
<protein>
    <submittedName>
        <fullName evidence="3">Plastocyanin</fullName>
    </submittedName>
</protein>
<evidence type="ECO:0000313" key="3">
    <source>
        <dbReference type="EMBL" id="PWV58734.1"/>
    </source>
</evidence>
<proteinExistence type="predicted"/>
<dbReference type="SUPFAM" id="SSF49503">
    <property type="entry name" value="Cupredoxins"/>
    <property type="match status" value="1"/>
</dbReference>
<dbReference type="PANTHER" id="PTHR36507:SF1">
    <property type="entry name" value="BLL1555 PROTEIN"/>
    <property type="match status" value="1"/>
</dbReference>
<organism evidence="3 4">
    <name type="scientific">Plasticicumulans acidivorans</name>
    <dbReference type="NCBI Taxonomy" id="886464"/>
    <lineage>
        <taxon>Bacteria</taxon>
        <taxon>Pseudomonadati</taxon>
        <taxon>Pseudomonadota</taxon>
        <taxon>Gammaproteobacteria</taxon>
        <taxon>Candidatus Competibacteraceae</taxon>
        <taxon>Plasticicumulans</taxon>
    </lineage>
</organism>
<dbReference type="Gene3D" id="2.60.40.420">
    <property type="entry name" value="Cupredoxins - blue copper proteins"/>
    <property type="match status" value="1"/>
</dbReference>
<evidence type="ECO:0000259" key="2">
    <source>
        <dbReference type="Pfam" id="PF13473"/>
    </source>
</evidence>
<dbReference type="Proteomes" id="UP000246569">
    <property type="component" value="Unassembled WGS sequence"/>
</dbReference>
<reference evidence="3 4" key="1">
    <citation type="submission" date="2018-05" db="EMBL/GenBank/DDBJ databases">
        <title>Genomic Encyclopedia of Type Strains, Phase IV (KMG-IV): sequencing the most valuable type-strain genomes for metagenomic binning, comparative biology and taxonomic classification.</title>
        <authorList>
            <person name="Goeker M."/>
        </authorList>
    </citation>
    <scope>NUCLEOTIDE SEQUENCE [LARGE SCALE GENOMIC DNA]</scope>
    <source>
        <strain evidence="3 4">DSM 23606</strain>
    </source>
</reference>
<name>A0A317MQK0_9GAMM</name>
<dbReference type="RefSeq" id="WP_110020307.1">
    <property type="nucleotide sequence ID" value="NZ_QGTJ01000014.1"/>
</dbReference>
<evidence type="ECO:0000256" key="1">
    <source>
        <dbReference type="SAM" id="SignalP"/>
    </source>
</evidence>
<accession>A0A317MQK0</accession>
<dbReference type="InterPro" id="IPR052721">
    <property type="entry name" value="ET_Amicyanin"/>
</dbReference>
<dbReference type="PANTHER" id="PTHR36507">
    <property type="entry name" value="BLL1555 PROTEIN"/>
    <property type="match status" value="1"/>
</dbReference>
<evidence type="ECO:0000313" key="4">
    <source>
        <dbReference type="Proteomes" id="UP000246569"/>
    </source>
</evidence>